<protein>
    <recommendedName>
        <fullName evidence="4">Retrovirus-related Pol polyprotein from transposon TNT 1-94</fullName>
    </recommendedName>
</protein>
<dbReference type="EMBL" id="JARKNE010000004">
    <property type="protein sequence ID" value="KAK5836539.1"/>
    <property type="molecule type" value="Genomic_DNA"/>
</dbReference>
<reference evidence="2 3" key="1">
    <citation type="submission" date="2023-03" db="EMBL/GenBank/DDBJ databases">
        <title>WGS of Gossypium arboreum.</title>
        <authorList>
            <person name="Yu D."/>
        </authorList>
    </citation>
    <scope>NUCLEOTIDE SEQUENCE [LARGE SCALE GENOMIC DNA]</scope>
    <source>
        <tissue evidence="2">Leaf</tissue>
    </source>
</reference>
<sequence>MAADTVSGNDGDSHHSVHTITPITGSSPDLGCGLLSKVQPFPKHDTVKLGQHNFLLWKQQILLILEGYGLHDFVLRTISVPPQSLVDSHGDIVPNPAFLVHKQQDKLLASWLLSPICDDILMHLTTAHSSFDVWSMVTRRLSIEYKSIRVVASAMSVSLDLLADLLAGCEARQQDSVSSMPLQVNVAHQSNSDDRNIGPIKNTEQPERGSRPPFRGNSSRSFRGRGRGRRFAHNKPQCQLCGRVGHTVQKCYYRFNELFEGVSDQPMQVHCHHFSDVSNSSCGGSHCCSHQTSGL</sequence>
<feature type="region of interest" description="Disordered" evidence="1">
    <location>
        <begin position="1"/>
        <end position="22"/>
    </location>
</feature>
<feature type="region of interest" description="Disordered" evidence="1">
    <location>
        <begin position="186"/>
        <end position="230"/>
    </location>
</feature>
<evidence type="ECO:0000313" key="3">
    <source>
        <dbReference type="Proteomes" id="UP001358586"/>
    </source>
</evidence>
<dbReference type="PANTHER" id="PTHR47481">
    <property type="match status" value="1"/>
</dbReference>
<gene>
    <name evidence="2" type="ORF">PVK06_012331</name>
</gene>
<evidence type="ECO:0000256" key="1">
    <source>
        <dbReference type="SAM" id="MobiDB-lite"/>
    </source>
</evidence>
<accession>A0ABR0QBY4</accession>
<feature type="compositionally biased region" description="Polar residues" evidence="1">
    <location>
        <begin position="1"/>
        <end position="10"/>
    </location>
</feature>
<feature type="compositionally biased region" description="Low complexity" evidence="1">
    <location>
        <begin position="211"/>
        <end position="221"/>
    </location>
</feature>
<proteinExistence type="predicted"/>
<dbReference type="PANTHER" id="PTHR47481:SF10">
    <property type="entry name" value="COPIA-LIKE POLYPROTEIN_RETROTRANSPOSON"/>
    <property type="match status" value="1"/>
</dbReference>
<name>A0ABR0QBY4_GOSAR</name>
<dbReference type="Proteomes" id="UP001358586">
    <property type="component" value="Chromosome 4"/>
</dbReference>
<evidence type="ECO:0008006" key="4">
    <source>
        <dbReference type="Google" id="ProtNLM"/>
    </source>
</evidence>
<keyword evidence="3" id="KW-1185">Reference proteome</keyword>
<evidence type="ECO:0000313" key="2">
    <source>
        <dbReference type="EMBL" id="KAK5836539.1"/>
    </source>
</evidence>
<comment type="caution">
    <text evidence="2">The sequence shown here is derived from an EMBL/GenBank/DDBJ whole genome shotgun (WGS) entry which is preliminary data.</text>
</comment>
<organism evidence="2 3">
    <name type="scientific">Gossypium arboreum</name>
    <name type="common">Tree cotton</name>
    <name type="synonym">Gossypium nanking</name>
    <dbReference type="NCBI Taxonomy" id="29729"/>
    <lineage>
        <taxon>Eukaryota</taxon>
        <taxon>Viridiplantae</taxon>
        <taxon>Streptophyta</taxon>
        <taxon>Embryophyta</taxon>
        <taxon>Tracheophyta</taxon>
        <taxon>Spermatophyta</taxon>
        <taxon>Magnoliopsida</taxon>
        <taxon>eudicotyledons</taxon>
        <taxon>Gunneridae</taxon>
        <taxon>Pentapetalae</taxon>
        <taxon>rosids</taxon>
        <taxon>malvids</taxon>
        <taxon>Malvales</taxon>
        <taxon>Malvaceae</taxon>
        <taxon>Malvoideae</taxon>
        <taxon>Gossypium</taxon>
    </lineage>
</organism>